<accession>A0A5Q0CFS4</accession>
<keyword evidence="2" id="KW-1185">Reference proteome</keyword>
<dbReference type="KEGG" id="rgr:FZ934_20175"/>
<protein>
    <submittedName>
        <fullName evidence="1">Uncharacterized protein</fullName>
    </submittedName>
</protein>
<evidence type="ECO:0000313" key="2">
    <source>
        <dbReference type="Proteomes" id="UP000326881"/>
    </source>
</evidence>
<dbReference type="EMBL" id="CP043499">
    <property type="protein sequence ID" value="QFY62699.1"/>
    <property type="molecule type" value="Genomic_DNA"/>
</dbReference>
<reference evidence="1 2" key="1">
    <citation type="submission" date="2019-08" db="EMBL/GenBank/DDBJ databases">
        <title>Prosopis cineraria nodule microbiome.</title>
        <authorList>
            <person name="Ali R."/>
            <person name="Chaluvadi S.R."/>
            <person name="Wang X."/>
        </authorList>
    </citation>
    <scope>NUCLEOTIDE SEQUENCE [LARGE SCALE GENOMIC DNA]</scope>
    <source>
        <strain evidence="1 2">BG7</strain>
        <plasmid evidence="1 2">unnamed</plasmid>
    </source>
</reference>
<geneLocation type="plasmid" evidence="1 2">
    <name>unnamed</name>
</geneLocation>
<dbReference type="AlphaFoldDB" id="A0A5Q0CFS4"/>
<sequence length="106" mass="11806">MTAFQKAVAPFHVPSHALTEAASVRDLAIQTSFAKLVIRRKRVPAVDAYAAYESSVRRENTFAALTGAHASEIVSFEEFLAIVEGLQHEIDAGIWYRIAANRRRLH</sequence>
<keyword evidence="1" id="KW-0614">Plasmid</keyword>
<dbReference type="Proteomes" id="UP000326881">
    <property type="component" value="Plasmid unnamed"/>
</dbReference>
<organism evidence="1 2">
    <name type="scientific">Rhizobium grahamii</name>
    <dbReference type="NCBI Taxonomy" id="1120045"/>
    <lineage>
        <taxon>Bacteria</taxon>
        <taxon>Pseudomonadati</taxon>
        <taxon>Pseudomonadota</taxon>
        <taxon>Alphaproteobacteria</taxon>
        <taxon>Hyphomicrobiales</taxon>
        <taxon>Rhizobiaceae</taxon>
        <taxon>Rhizobium/Agrobacterium group</taxon>
        <taxon>Rhizobium</taxon>
    </lineage>
</organism>
<evidence type="ECO:0000313" key="1">
    <source>
        <dbReference type="EMBL" id="QFY62699.1"/>
    </source>
</evidence>
<proteinExistence type="predicted"/>
<dbReference type="RefSeq" id="WP_153272687.1">
    <property type="nucleotide sequence ID" value="NZ_CP043499.1"/>
</dbReference>
<name>A0A5Q0CFS4_9HYPH</name>
<gene>
    <name evidence="1" type="ORF">FZ934_20175</name>
</gene>